<reference evidence="8 9" key="1">
    <citation type="submission" date="2012-05" db="EMBL/GenBank/DDBJ databases">
        <title>Finished chromosome of genome of Oscillatoria sp. PCC 7112.</title>
        <authorList>
            <consortium name="US DOE Joint Genome Institute"/>
            <person name="Gugger M."/>
            <person name="Coursin T."/>
            <person name="Rippka R."/>
            <person name="Tandeau De Marsac N."/>
            <person name="Huntemann M."/>
            <person name="Wei C.-L."/>
            <person name="Han J."/>
            <person name="Detter J.C."/>
            <person name="Han C."/>
            <person name="Tapia R."/>
            <person name="Davenport K."/>
            <person name="Daligault H."/>
            <person name="Erkkila T."/>
            <person name="Gu W."/>
            <person name="Munk A.C.C."/>
            <person name="Teshima H."/>
            <person name="Xu Y."/>
            <person name="Chain P."/>
            <person name="Chen A."/>
            <person name="Krypides N."/>
            <person name="Mavromatis K."/>
            <person name="Markowitz V."/>
            <person name="Szeto E."/>
            <person name="Ivanova N."/>
            <person name="Mikhailova N."/>
            <person name="Ovchinnikova G."/>
            <person name="Pagani I."/>
            <person name="Pati A."/>
            <person name="Goodwin L."/>
            <person name="Peters L."/>
            <person name="Pitluck S."/>
            <person name="Woyke T."/>
            <person name="Kerfeld C."/>
        </authorList>
    </citation>
    <scope>NUCLEOTIDE SEQUENCE [LARGE SCALE GENOMIC DNA]</scope>
    <source>
        <strain evidence="8 9">PCC 7112</strain>
    </source>
</reference>
<evidence type="ECO:0000256" key="2">
    <source>
        <dbReference type="ARBA" id="ARBA00022649"/>
    </source>
</evidence>
<dbReference type="RefSeq" id="WP_015174173.1">
    <property type="nucleotide sequence ID" value="NC_019729.1"/>
</dbReference>
<gene>
    <name evidence="8" type="ORF">Osc7112_0204</name>
</gene>
<dbReference type="HOGENOM" id="CLU_164851_6_2_3"/>
<keyword evidence="3" id="KW-0540">Nuclease</keyword>
<dbReference type="OrthoDB" id="121656at2"/>
<evidence type="ECO:0000256" key="6">
    <source>
        <dbReference type="ARBA" id="ARBA00022884"/>
    </source>
</evidence>
<keyword evidence="2" id="KW-1277">Toxin-antitoxin system</keyword>
<proteinExistence type="inferred from homology"/>
<keyword evidence="7" id="KW-0346">Stress response</keyword>
<comment type="similarity">
    <text evidence="1">Belongs to the HicA mRNA interferase family.</text>
</comment>
<dbReference type="eggNOG" id="COG1724">
    <property type="taxonomic scope" value="Bacteria"/>
</dbReference>
<name>K9VBM8_9CYAN</name>
<dbReference type="STRING" id="179408.Osc7112_0204"/>
<dbReference type="SUPFAM" id="SSF54786">
    <property type="entry name" value="YcfA/nrd intein domain"/>
    <property type="match status" value="1"/>
</dbReference>
<protein>
    <submittedName>
        <fullName evidence="8">YcfA family protein</fullName>
    </submittedName>
</protein>
<dbReference type="PATRIC" id="fig|179408.3.peg.255"/>
<dbReference type="GO" id="GO:0004519">
    <property type="term" value="F:endonuclease activity"/>
    <property type="evidence" value="ECO:0007669"/>
    <property type="project" value="UniProtKB-KW"/>
</dbReference>
<dbReference type="Gene3D" id="3.30.920.30">
    <property type="entry name" value="Hypothetical protein"/>
    <property type="match status" value="1"/>
</dbReference>
<keyword evidence="4" id="KW-0255">Endonuclease</keyword>
<keyword evidence="5" id="KW-0378">Hydrolase</keyword>
<evidence type="ECO:0000313" key="9">
    <source>
        <dbReference type="Proteomes" id="UP000010478"/>
    </source>
</evidence>
<dbReference type="InterPro" id="IPR038570">
    <property type="entry name" value="HicA_sf"/>
</dbReference>
<evidence type="ECO:0000256" key="1">
    <source>
        <dbReference type="ARBA" id="ARBA00006620"/>
    </source>
</evidence>
<evidence type="ECO:0000256" key="3">
    <source>
        <dbReference type="ARBA" id="ARBA00022722"/>
    </source>
</evidence>
<dbReference type="EMBL" id="CP003614">
    <property type="protein sequence ID" value="AFZ04837.1"/>
    <property type="molecule type" value="Genomic_DNA"/>
</dbReference>
<dbReference type="GO" id="GO:0003729">
    <property type="term" value="F:mRNA binding"/>
    <property type="evidence" value="ECO:0007669"/>
    <property type="project" value="InterPro"/>
</dbReference>
<dbReference type="Proteomes" id="UP000010478">
    <property type="component" value="Chromosome"/>
</dbReference>
<dbReference type="AlphaFoldDB" id="K9VBM8"/>
<keyword evidence="6" id="KW-0694">RNA-binding</keyword>
<evidence type="ECO:0000256" key="4">
    <source>
        <dbReference type="ARBA" id="ARBA00022759"/>
    </source>
</evidence>
<evidence type="ECO:0000313" key="8">
    <source>
        <dbReference type="EMBL" id="AFZ04837.1"/>
    </source>
</evidence>
<keyword evidence="9" id="KW-1185">Reference proteome</keyword>
<accession>K9VBM8</accession>
<organism evidence="8 9">
    <name type="scientific">Phormidium nigroviride PCC 7112</name>
    <dbReference type="NCBI Taxonomy" id="179408"/>
    <lineage>
        <taxon>Bacteria</taxon>
        <taxon>Bacillati</taxon>
        <taxon>Cyanobacteriota</taxon>
        <taxon>Cyanophyceae</taxon>
        <taxon>Oscillatoriophycideae</taxon>
        <taxon>Oscillatoriales</taxon>
        <taxon>Oscillatoriaceae</taxon>
        <taxon>Phormidium</taxon>
    </lineage>
</organism>
<evidence type="ECO:0000256" key="7">
    <source>
        <dbReference type="ARBA" id="ARBA00023016"/>
    </source>
</evidence>
<evidence type="ECO:0000256" key="5">
    <source>
        <dbReference type="ARBA" id="ARBA00022801"/>
    </source>
</evidence>
<dbReference type="Pfam" id="PF07927">
    <property type="entry name" value="HicA_toxin"/>
    <property type="match status" value="1"/>
</dbReference>
<dbReference type="GO" id="GO:0016787">
    <property type="term" value="F:hydrolase activity"/>
    <property type="evidence" value="ECO:0007669"/>
    <property type="project" value="UniProtKB-KW"/>
</dbReference>
<sequence>MPRLPRISSLEVIRVLERLDFYQARQTGSHVVLKKPLPDGEIVCVVPLHRELKIGTLSGVLKQAKVTPDEFIANL</sequence>
<dbReference type="KEGG" id="oni:Osc7112_0204"/>
<dbReference type="InterPro" id="IPR012933">
    <property type="entry name" value="HicA_mRNA_interferase"/>
</dbReference>